<accession>A0A1Z2XIS7</accession>
<feature type="coiled-coil region" evidence="1">
    <location>
        <begin position="171"/>
        <end position="344"/>
    </location>
</feature>
<keyword evidence="1" id="KW-0175">Coiled coil</keyword>
<evidence type="ECO:0000313" key="4">
    <source>
        <dbReference type="Proteomes" id="UP000186351"/>
    </source>
</evidence>
<dbReference type="Proteomes" id="UP000186351">
    <property type="component" value="Chromosome"/>
</dbReference>
<dbReference type="RefSeq" id="WP_068960885.1">
    <property type="nucleotide sequence ID" value="NZ_CANSJT010000037.1"/>
</dbReference>
<feature type="compositionally biased region" description="Basic residues" evidence="2">
    <location>
        <begin position="389"/>
        <end position="399"/>
    </location>
</feature>
<dbReference type="AlphaFoldDB" id="A0A1B1S9V5"/>
<name>A0A1B1S9V5_9BACT</name>
<gene>
    <name evidence="3" type="ORF">A4V02_07440</name>
</gene>
<dbReference type="EMBL" id="CP015402">
    <property type="protein sequence ID" value="ANU63574.1"/>
    <property type="molecule type" value="Genomic_DNA"/>
</dbReference>
<dbReference type="OrthoDB" id="1100702at2"/>
<feature type="region of interest" description="Disordered" evidence="2">
    <location>
        <begin position="23"/>
        <end position="71"/>
    </location>
</feature>
<dbReference type="KEGG" id="pary:A4V02_07440"/>
<evidence type="ECO:0000313" key="3">
    <source>
        <dbReference type="EMBL" id="ANU63574.1"/>
    </source>
</evidence>
<reference evidence="4" key="1">
    <citation type="submission" date="2016-04" db="EMBL/GenBank/DDBJ databases">
        <title>Complete Genome Sequences of Twelve Strains of a Stable Defined Moderately Diverse Mouse Microbiota 2 (sDMDMm2).</title>
        <authorList>
            <person name="Uchimura Y."/>
            <person name="Wyss M."/>
            <person name="Brugiroux S."/>
            <person name="Limenitakis J.P."/>
            <person name="Stecher B."/>
            <person name="McCoy K.D."/>
            <person name="Macpherson A.J."/>
        </authorList>
    </citation>
    <scope>NUCLEOTIDE SEQUENCE [LARGE SCALE GENOMIC DNA]</scope>
    <source>
        <strain evidence="4">YL27</strain>
    </source>
</reference>
<evidence type="ECO:0000256" key="1">
    <source>
        <dbReference type="SAM" id="Coils"/>
    </source>
</evidence>
<sequence length="456" mass="51146">MAMNSFWRALGFRSHDDDIDDLADCPSALPIQSSRQAAEPDDSTSDTVTSADDGTQKEGDSCADNPESSGVCANEPESFPLNIFDSLLEVFNEAQPDFIRKCLDMDAQRRYLYNCVDASFRDYILRIKDSARNEACRERDNEHRRMTEEIDSLRVQVKDSGKTTNDLKAMRASADRQKRTFNERIRDLERQLAAAMAEKEQYDFEVKSLMNKLKVQQVQQSDVQELDELRTRLADANKQITAMNAASAMRETSEAASRREIESLRARVKELTTQLDDAREEAGAAVIKESASESDILLLKRRLAEAEATMKASEQRLVDAESKARNLQARLDEAEKALKETSATDTEEKTVSSDIFCFGMPAVEHHDDESPEKIPAADVVSQPEEQAPKKRRGRPKKTMPRISAIDESMDSTEWLVATPPAGTSVKVAPLSDPAFGYQEPPRKPQPPENDAQMLLF</sequence>
<dbReference type="STRING" id="1796646.A4V02_07440"/>
<proteinExistence type="predicted"/>
<organism evidence="3 4">
    <name type="scientific">Muribaculum intestinale</name>
    <dbReference type="NCBI Taxonomy" id="1796646"/>
    <lineage>
        <taxon>Bacteria</taxon>
        <taxon>Pseudomonadati</taxon>
        <taxon>Bacteroidota</taxon>
        <taxon>Bacteroidia</taxon>
        <taxon>Bacteroidales</taxon>
        <taxon>Muribaculaceae</taxon>
        <taxon>Muribaculum</taxon>
    </lineage>
</organism>
<feature type="region of interest" description="Disordered" evidence="2">
    <location>
        <begin position="365"/>
        <end position="456"/>
    </location>
</feature>
<keyword evidence="4" id="KW-1185">Reference proteome</keyword>
<accession>A0A1B1S9V5</accession>
<evidence type="ECO:0000256" key="2">
    <source>
        <dbReference type="SAM" id="MobiDB-lite"/>
    </source>
</evidence>
<protein>
    <submittedName>
        <fullName evidence="3">Uncharacterized protein</fullName>
    </submittedName>
</protein>